<reference evidence="4 5" key="1">
    <citation type="submission" date="2019-01" db="EMBL/GenBank/DDBJ databases">
        <title>Cytophagaceae bacterium strain CAR-16.</title>
        <authorList>
            <person name="Chen W.-M."/>
        </authorList>
    </citation>
    <scope>NUCLEOTIDE SEQUENCE [LARGE SCALE GENOMIC DNA]</scope>
    <source>
        <strain evidence="4 5">CAR-16</strain>
    </source>
</reference>
<evidence type="ECO:0000259" key="3">
    <source>
        <dbReference type="PROSITE" id="PS01124"/>
    </source>
</evidence>
<dbReference type="RefSeq" id="WP_129026843.1">
    <property type="nucleotide sequence ID" value="NZ_SDHY01000003.1"/>
</dbReference>
<keyword evidence="2" id="KW-1133">Transmembrane helix</keyword>
<dbReference type="EMBL" id="SDHY01000003">
    <property type="protein sequence ID" value="RXK49746.1"/>
    <property type="molecule type" value="Genomic_DNA"/>
</dbReference>
<dbReference type="PANTHER" id="PTHR43280:SF29">
    <property type="entry name" value="ARAC-FAMILY TRANSCRIPTIONAL REGULATOR"/>
    <property type="match status" value="1"/>
</dbReference>
<dbReference type="PANTHER" id="PTHR43280">
    <property type="entry name" value="ARAC-FAMILY TRANSCRIPTIONAL REGULATOR"/>
    <property type="match status" value="1"/>
</dbReference>
<name>A0A4Q1C005_9BACT</name>
<organism evidence="4 5">
    <name type="scientific">Aquirufa rosea</name>
    <dbReference type="NCBI Taxonomy" id="2509241"/>
    <lineage>
        <taxon>Bacteria</taxon>
        <taxon>Pseudomonadati</taxon>
        <taxon>Bacteroidota</taxon>
        <taxon>Cytophagia</taxon>
        <taxon>Cytophagales</taxon>
        <taxon>Flectobacillaceae</taxon>
        <taxon>Aquirufa</taxon>
    </lineage>
</organism>
<feature type="transmembrane region" description="Helical" evidence="2">
    <location>
        <begin position="200"/>
        <end position="220"/>
    </location>
</feature>
<proteinExistence type="predicted"/>
<feature type="transmembrane region" description="Helical" evidence="2">
    <location>
        <begin position="46"/>
        <end position="69"/>
    </location>
</feature>
<dbReference type="AlphaFoldDB" id="A0A4Q1C005"/>
<feature type="transmembrane region" description="Helical" evidence="2">
    <location>
        <begin position="240"/>
        <end position="258"/>
    </location>
</feature>
<feature type="domain" description="HTH araC/xylS-type" evidence="3">
    <location>
        <begin position="300"/>
        <end position="409"/>
    </location>
</feature>
<sequence>MVYINLNILDNLTFLVITLVISTIGLVVGLLLLFGQSVSSFSSKILSGLILSLVITALGNIIPLTQFYINYPEYYRIHAWAPFCMGPFAYLYVKSILHQSYRFQKRDAFLIIPLVIYVLNRIPFYLLSYEKKLNFVKQTLIDNRLYVLEPDGWFPAGWMAIFRISTLLFFLISAIFLLLSWRKKILNAKIIIKRNIQIYLFLWVIILFLLIGTLVVYSFIISQIRSGNTSSQSGILVGEVTIATLLIEILLISVYLLAQPKILYGMIGWIQIIEPVLSLNDSSDSEDFENMDYISVYQGRNILSSINKHFQKKHPYLKVGYTITDLSNEVKIPVYLISPLINQEFGKNFNEFINDARISYLKTFKMKDPNFEKYSIEHIGNMIGFSSRTSFIAAVKKRTGMVPKEYLASI</sequence>
<evidence type="ECO:0000256" key="2">
    <source>
        <dbReference type="SAM" id="Phobius"/>
    </source>
</evidence>
<keyword evidence="5" id="KW-1185">Reference proteome</keyword>
<dbReference type="GO" id="GO:0003700">
    <property type="term" value="F:DNA-binding transcription factor activity"/>
    <property type="evidence" value="ECO:0007669"/>
    <property type="project" value="InterPro"/>
</dbReference>
<keyword evidence="2" id="KW-0812">Transmembrane</keyword>
<evidence type="ECO:0000256" key="1">
    <source>
        <dbReference type="ARBA" id="ARBA00023125"/>
    </source>
</evidence>
<dbReference type="GO" id="GO:0043565">
    <property type="term" value="F:sequence-specific DNA binding"/>
    <property type="evidence" value="ECO:0007669"/>
    <property type="project" value="InterPro"/>
</dbReference>
<comment type="caution">
    <text evidence="4">The sequence shown here is derived from an EMBL/GenBank/DDBJ whole genome shotgun (WGS) entry which is preliminary data.</text>
</comment>
<dbReference type="OrthoDB" id="5492415at2"/>
<dbReference type="Pfam" id="PF12833">
    <property type="entry name" value="HTH_18"/>
    <property type="match status" value="1"/>
</dbReference>
<dbReference type="Proteomes" id="UP000289455">
    <property type="component" value="Unassembled WGS sequence"/>
</dbReference>
<feature type="transmembrane region" description="Helical" evidence="2">
    <location>
        <begin position="12"/>
        <end position="34"/>
    </location>
</feature>
<gene>
    <name evidence="4" type="ORF">ESB04_06110</name>
</gene>
<dbReference type="PROSITE" id="PS01124">
    <property type="entry name" value="HTH_ARAC_FAMILY_2"/>
    <property type="match status" value="1"/>
</dbReference>
<keyword evidence="2" id="KW-0472">Membrane</keyword>
<dbReference type="Gene3D" id="1.10.10.60">
    <property type="entry name" value="Homeodomain-like"/>
    <property type="match status" value="1"/>
</dbReference>
<dbReference type="SMART" id="SM00342">
    <property type="entry name" value="HTH_ARAC"/>
    <property type="match status" value="1"/>
</dbReference>
<protein>
    <submittedName>
        <fullName evidence="4">Helix-turn-helix domain-containing protein</fullName>
    </submittedName>
</protein>
<evidence type="ECO:0000313" key="4">
    <source>
        <dbReference type="EMBL" id="RXK49746.1"/>
    </source>
</evidence>
<dbReference type="InterPro" id="IPR018060">
    <property type="entry name" value="HTH_AraC"/>
</dbReference>
<keyword evidence="1" id="KW-0238">DNA-binding</keyword>
<feature type="transmembrane region" description="Helical" evidence="2">
    <location>
        <begin position="109"/>
        <end position="127"/>
    </location>
</feature>
<accession>A0A4Q1C005</accession>
<evidence type="ECO:0000313" key="5">
    <source>
        <dbReference type="Proteomes" id="UP000289455"/>
    </source>
</evidence>
<feature type="transmembrane region" description="Helical" evidence="2">
    <location>
        <begin position="156"/>
        <end position="179"/>
    </location>
</feature>